<sequence length="217" mass="23837">MSIKDEQTAALADLIACPTCDALYQNVEPQFQQRAVCTRCHTVLSAPIKGSVARIVALAIAVVVFLIAAVFLPFLRIEANGFKNASSIFDAAFSFSAAHLVVLSIAVLILILFIPMARAALLIFALSPLLLQRPPFRGAYLAFRWSEDLRPWSMAEIFVLGVGVALVKIVDLARVEVGAAFWLFSILVVFNVFQDTLLCRSSVWRALDRARNGVRND</sequence>
<feature type="transmembrane region" description="Helical" evidence="1">
    <location>
        <begin position="97"/>
        <end position="130"/>
    </location>
</feature>
<reference evidence="2 3" key="1">
    <citation type="submission" date="2017-05" db="EMBL/GenBank/DDBJ databases">
        <authorList>
            <person name="Song R."/>
            <person name="Chenine A.L."/>
            <person name="Ruprecht R.M."/>
        </authorList>
    </citation>
    <scope>NUCLEOTIDE SEQUENCE [LARGE SCALE GENOMIC DNA]</scope>
    <source>
        <strain evidence="2 3">CECT 8663</strain>
    </source>
</reference>
<keyword evidence="3" id="KW-1185">Reference proteome</keyword>
<keyword evidence="1" id="KW-0472">Membrane</keyword>
<evidence type="ECO:0000313" key="3">
    <source>
        <dbReference type="Proteomes" id="UP000220836"/>
    </source>
</evidence>
<dbReference type="Proteomes" id="UP000220836">
    <property type="component" value="Unassembled WGS sequence"/>
</dbReference>
<feature type="transmembrane region" description="Helical" evidence="1">
    <location>
        <begin position="55"/>
        <end position="77"/>
    </location>
</feature>
<dbReference type="EMBL" id="FXYH01000025">
    <property type="protein sequence ID" value="SMX49994.1"/>
    <property type="molecule type" value="Genomic_DNA"/>
</dbReference>
<dbReference type="AlphaFoldDB" id="A0A238L4J2"/>
<feature type="transmembrane region" description="Helical" evidence="1">
    <location>
        <begin position="179"/>
        <end position="199"/>
    </location>
</feature>
<name>A0A238L4J2_9RHOB</name>
<feature type="transmembrane region" description="Helical" evidence="1">
    <location>
        <begin position="151"/>
        <end position="173"/>
    </location>
</feature>
<dbReference type="Pfam" id="PF04403">
    <property type="entry name" value="PqiA"/>
    <property type="match status" value="1"/>
</dbReference>
<evidence type="ECO:0000256" key="1">
    <source>
        <dbReference type="SAM" id="Phobius"/>
    </source>
</evidence>
<evidence type="ECO:0000313" key="2">
    <source>
        <dbReference type="EMBL" id="SMX49994.1"/>
    </source>
</evidence>
<proteinExistence type="predicted"/>
<keyword evidence="1" id="KW-0812">Transmembrane</keyword>
<protein>
    <submittedName>
        <fullName evidence="2">Inner membrane protein YebS</fullName>
    </submittedName>
</protein>
<organism evidence="2 3">
    <name type="scientific">Pelagimonas varians</name>
    <dbReference type="NCBI Taxonomy" id="696760"/>
    <lineage>
        <taxon>Bacteria</taxon>
        <taxon>Pseudomonadati</taxon>
        <taxon>Pseudomonadota</taxon>
        <taxon>Alphaproteobacteria</taxon>
        <taxon>Rhodobacterales</taxon>
        <taxon>Roseobacteraceae</taxon>
        <taxon>Pelagimonas</taxon>
    </lineage>
</organism>
<keyword evidence="1" id="KW-1133">Transmembrane helix</keyword>
<dbReference type="OrthoDB" id="5291921at2"/>
<accession>A0A238L4J2</accession>
<dbReference type="InterPro" id="IPR007498">
    <property type="entry name" value="PqiA-like"/>
</dbReference>
<dbReference type="RefSeq" id="WP_097806854.1">
    <property type="nucleotide sequence ID" value="NZ_FXYH01000025.1"/>
</dbReference>
<gene>
    <name evidence="2" type="primary">yebS</name>
    <name evidence="2" type="ORF">PEV8663_04440</name>
</gene>